<evidence type="ECO:0000313" key="2">
    <source>
        <dbReference type="EMBL" id="MFG1707435.1"/>
    </source>
</evidence>
<reference evidence="2 3" key="1">
    <citation type="submission" date="2024-10" db="EMBL/GenBank/DDBJ databases">
        <authorList>
            <person name="Topkara A.R."/>
            <person name="Saygin H."/>
        </authorList>
    </citation>
    <scope>NUCLEOTIDE SEQUENCE [LARGE SCALE GENOMIC DNA]</scope>
    <source>
        <strain evidence="2 3">M3C6</strain>
    </source>
</reference>
<dbReference type="Proteomes" id="UP001603978">
    <property type="component" value="Unassembled WGS sequence"/>
</dbReference>
<dbReference type="EMBL" id="JBICRM010000021">
    <property type="protein sequence ID" value="MFG1707435.1"/>
    <property type="molecule type" value="Genomic_DNA"/>
</dbReference>
<evidence type="ECO:0000256" key="1">
    <source>
        <dbReference type="SAM" id="MobiDB-lite"/>
    </source>
</evidence>
<name>A0ABW7AJ91_9ACTN</name>
<feature type="compositionally biased region" description="Polar residues" evidence="1">
    <location>
        <begin position="38"/>
        <end position="58"/>
    </location>
</feature>
<evidence type="ECO:0000313" key="3">
    <source>
        <dbReference type="Proteomes" id="UP001603978"/>
    </source>
</evidence>
<comment type="caution">
    <text evidence="2">The sequence shown here is derived from an EMBL/GenBank/DDBJ whole genome shotgun (WGS) entry which is preliminary data.</text>
</comment>
<proteinExistence type="predicted"/>
<feature type="region of interest" description="Disordered" evidence="1">
    <location>
        <begin position="1"/>
        <end position="58"/>
    </location>
</feature>
<organism evidence="2 3">
    <name type="scientific">Nonomuraea marmarensis</name>
    <dbReference type="NCBI Taxonomy" id="3351344"/>
    <lineage>
        <taxon>Bacteria</taxon>
        <taxon>Bacillati</taxon>
        <taxon>Actinomycetota</taxon>
        <taxon>Actinomycetes</taxon>
        <taxon>Streptosporangiales</taxon>
        <taxon>Streptosporangiaceae</taxon>
        <taxon>Nonomuraea</taxon>
    </lineage>
</organism>
<gene>
    <name evidence="2" type="ORF">ACFLIM_29965</name>
</gene>
<feature type="compositionally biased region" description="Basic and acidic residues" evidence="1">
    <location>
        <begin position="24"/>
        <end position="36"/>
    </location>
</feature>
<dbReference type="RefSeq" id="WP_393171132.1">
    <property type="nucleotide sequence ID" value="NZ_JBICRM010000021.1"/>
</dbReference>
<feature type="compositionally biased region" description="Polar residues" evidence="1">
    <location>
        <begin position="164"/>
        <end position="178"/>
    </location>
</feature>
<protein>
    <submittedName>
        <fullName evidence="2">Uncharacterized protein</fullName>
    </submittedName>
</protein>
<feature type="region of interest" description="Disordered" evidence="1">
    <location>
        <begin position="132"/>
        <end position="178"/>
    </location>
</feature>
<keyword evidence="3" id="KW-1185">Reference proteome</keyword>
<accession>A0ABW7AJ91</accession>
<sequence>MEHDAGPALAGQISPDNAPALTLRDAKPSAEGRHDGQPSPTFSHLPLTTGTQDGSFTPPASFTATLTVVLNSQMPTVKTPPADLECKIALLTSSQTHEIASSRTGRRTLRKAMQRLRDERLIYTITNQGSFIGQRTEPTATKDKPTSDWARPSLDAEPCPGRQWTGSPAETAPSTGIS</sequence>